<reference evidence="11 12" key="1">
    <citation type="submission" date="2018-09" db="EMBL/GenBank/DDBJ databases">
        <title>Sphingomonas peninsula sp. nov., isolated from fildes peninsula, Antarctic soil.</title>
        <authorList>
            <person name="Yingchao G."/>
        </authorList>
    </citation>
    <scope>NUCLEOTIDE SEQUENCE [LARGE SCALE GENOMIC DNA]</scope>
    <source>
        <strain evidence="11 12">YZ-8</strain>
    </source>
</reference>
<evidence type="ECO:0000256" key="3">
    <source>
        <dbReference type="ARBA" id="ARBA00022694"/>
    </source>
</evidence>
<evidence type="ECO:0000313" key="11">
    <source>
        <dbReference type="EMBL" id="AYJ86048.1"/>
    </source>
</evidence>
<keyword evidence="2 8" id="KW-0808">Transferase</keyword>
<dbReference type="RefSeq" id="WP_121152673.1">
    <property type="nucleotide sequence ID" value="NZ_CP032829.1"/>
</dbReference>
<evidence type="ECO:0000256" key="5">
    <source>
        <dbReference type="ARBA" id="ARBA00022723"/>
    </source>
</evidence>
<name>A0A494TKV1_SPHPE</name>
<sequence length="390" mass="41983">MRGALPDAEWRHRAGLDDLIATLGDTARYVGGAVRDGLLGVPVSDIDMATTLRPEQVIERLNAAGIKAVPTGIAHGTITAVTAGGPVEITTLRRDVSTNGRHATVAYTGDWQQDAARRDFTINALSADLLTGQVYDWFDGCADLELGVVRFIGEPLARIAEDHLRILRFFRFHARFGQGEPDAAAYDACALRANDLMALSRERIADELIKLLAVANPVPAVELMLTRQILKPVLPEIEDAAMLARLILREAEFNLPPNAIRRLAALIGARPQAATEIAKRLRLSNAKSRRLVMACTSDNAQPIAALAYRIGVESAVDRLLIGQGVAGDFAALSHWRKPKLPISGGALISRGVESGPEVSRTLARIEEMWIMAGFPTGAAFDVIVDGALPS</sequence>
<evidence type="ECO:0000256" key="4">
    <source>
        <dbReference type="ARBA" id="ARBA00022695"/>
    </source>
</evidence>
<evidence type="ECO:0000259" key="10">
    <source>
        <dbReference type="Pfam" id="PF12627"/>
    </source>
</evidence>
<evidence type="ECO:0000256" key="1">
    <source>
        <dbReference type="ARBA" id="ARBA00001946"/>
    </source>
</evidence>
<evidence type="ECO:0000256" key="6">
    <source>
        <dbReference type="ARBA" id="ARBA00022741"/>
    </source>
</evidence>
<dbReference type="Gene3D" id="3.30.460.10">
    <property type="entry name" value="Beta Polymerase, domain 2"/>
    <property type="match status" value="1"/>
</dbReference>
<proteinExistence type="inferred from homology"/>
<feature type="domain" description="tRNA nucleotidyltransferase/poly(A) polymerase RNA and SrmB- binding" evidence="10">
    <location>
        <begin position="193"/>
        <end position="239"/>
    </location>
</feature>
<dbReference type="AlphaFoldDB" id="A0A494TKV1"/>
<organism evidence="11 12">
    <name type="scientific">Sphingomonas paeninsulae</name>
    <dbReference type="NCBI Taxonomy" id="2319844"/>
    <lineage>
        <taxon>Bacteria</taxon>
        <taxon>Pseudomonadati</taxon>
        <taxon>Pseudomonadota</taxon>
        <taxon>Alphaproteobacteria</taxon>
        <taxon>Sphingomonadales</taxon>
        <taxon>Sphingomonadaceae</taxon>
        <taxon>Sphingomonas</taxon>
    </lineage>
</organism>
<keyword evidence="4" id="KW-0548">Nucleotidyltransferase</keyword>
<gene>
    <name evidence="11" type="ORF">D3Y57_08810</name>
</gene>
<dbReference type="EMBL" id="CP032829">
    <property type="protein sequence ID" value="AYJ86048.1"/>
    <property type="molecule type" value="Genomic_DNA"/>
</dbReference>
<dbReference type="InterPro" id="IPR043519">
    <property type="entry name" value="NT_sf"/>
</dbReference>
<comment type="cofactor">
    <cofactor evidence="1">
        <name>Mg(2+)</name>
        <dbReference type="ChEBI" id="CHEBI:18420"/>
    </cofactor>
</comment>
<dbReference type="CDD" id="cd05398">
    <property type="entry name" value="NT_ClassII-CCAase"/>
    <property type="match status" value="1"/>
</dbReference>
<keyword evidence="12" id="KW-1185">Reference proteome</keyword>
<keyword evidence="3" id="KW-0819">tRNA processing</keyword>
<dbReference type="GO" id="GO:0008033">
    <property type="term" value="P:tRNA processing"/>
    <property type="evidence" value="ECO:0007669"/>
    <property type="project" value="UniProtKB-KW"/>
</dbReference>
<accession>A0A494TKV1</accession>
<comment type="similarity">
    <text evidence="8">Belongs to the tRNA nucleotidyltransferase/poly(A) polymerase family.</text>
</comment>
<evidence type="ECO:0000313" key="12">
    <source>
        <dbReference type="Proteomes" id="UP000276254"/>
    </source>
</evidence>
<dbReference type="KEGG" id="spha:D3Y57_08810"/>
<dbReference type="PANTHER" id="PTHR46173">
    <property type="entry name" value="CCA TRNA NUCLEOTIDYLTRANSFERASE 1, MITOCHONDRIAL"/>
    <property type="match status" value="1"/>
</dbReference>
<evidence type="ECO:0000259" key="9">
    <source>
        <dbReference type="Pfam" id="PF01743"/>
    </source>
</evidence>
<dbReference type="PANTHER" id="PTHR46173:SF1">
    <property type="entry name" value="CCA TRNA NUCLEOTIDYLTRANSFERASE 1, MITOCHONDRIAL"/>
    <property type="match status" value="1"/>
</dbReference>
<protein>
    <submittedName>
        <fullName evidence="11">CCA tRNA nucleotidyltransferase</fullName>
    </submittedName>
</protein>
<evidence type="ECO:0000256" key="7">
    <source>
        <dbReference type="ARBA" id="ARBA00022842"/>
    </source>
</evidence>
<dbReference type="GO" id="GO:0046872">
    <property type="term" value="F:metal ion binding"/>
    <property type="evidence" value="ECO:0007669"/>
    <property type="project" value="UniProtKB-KW"/>
</dbReference>
<dbReference type="OrthoDB" id="9805698at2"/>
<dbReference type="GO" id="GO:0000166">
    <property type="term" value="F:nucleotide binding"/>
    <property type="evidence" value="ECO:0007669"/>
    <property type="project" value="UniProtKB-KW"/>
</dbReference>
<dbReference type="Gene3D" id="1.10.3090.10">
    <property type="entry name" value="cca-adding enzyme, domain 2"/>
    <property type="match status" value="1"/>
</dbReference>
<dbReference type="GO" id="GO:0000049">
    <property type="term" value="F:tRNA binding"/>
    <property type="evidence" value="ECO:0007669"/>
    <property type="project" value="TreeGrafter"/>
</dbReference>
<feature type="domain" description="Poly A polymerase head" evidence="9">
    <location>
        <begin position="28"/>
        <end position="150"/>
    </location>
</feature>
<keyword evidence="7" id="KW-0460">Magnesium</keyword>
<dbReference type="Proteomes" id="UP000276254">
    <property type="component" value="Chromosome"/>
</dbReference>
<dbReference type="GO" id="GO:0016779">
    <property type="term" value="F:nucleotidyltransferase activity"/>
    <property type="evidence" value="ECO:0007669"/>
    <property type="project" value="UniProtKB-KW"/>
</dbReference>
<dbReference type="InterPro" id="IPR032828">
    <property type="entry name" value="PolyA_RNA-bd"/>
</dbReference>
<dbReference type="SUPFAM" id="SSF81301">
    <property type="entry name" value="Nucleotidyltransferase"/>
    <property type="match status" value="1"/>
</dbReference>
<keyword evidence="8" id="KW-0694">RNA-binding</keyword>
<dbReference type="Pfam" id="PF12627">
    <property type="entry name" value="PolyA_pol_RNAbd"/>
    <property type="match status" value="1"/>
</dbReference>
<dbReference type="SUPFAM" id="SSF81891">
    <property type="entry name" value="Poly A polymerase C-terminal region-like"/>
    <property type="match status" value="1"/>
</dbReference>
<dbReference type="Pfam" id="PF01743">
    <property type="entry name" value="PolyA_pol"/>
    <property type="match status" value="1"/>
</dbReference>
<dbReference type="InterPro" id="IPR050264">
    <property type="entry name" value="Bact_CCA-adding_enz_type3_sf"/>
</dbReference>
<keyword evidence="5" id="KW-0479">Metal-binding</keyword>
<dbReference type="InterPro" id="IPR002646">
    <property type="entry name" value="PolA_pol_head_dom"/>
</dbReference>
<keyword evidence="6" id="KW-0547">Nucleotide-binding</keyword>
<evidence type="ECO:0000256" key="2">
    <source>
        <dbReference type="ARBA" id="ARBA00022679"/>
    </source>
</evidence>
<evidence type="ECO:0000256" key="8">
    <source>
        <dbReference type="RuleBase" id="RU003953"/>
    </source>
</evidence>